<dbReference type="Pfam" id="PF02776">
    <property type="entry name" value="TPP_enzyme_N"/>
    <property type="match status" value="1"/>
</dbReference>
<dbReference type="InterPro" id="IPR032264">
    <property type="entry name" value="MenD_middle"/>
</dbReference>
<dbReference type="NCBIfam" id="TIGR00173">
    <property type="entry name" value="menD"/>
    <property type="match status" value="1"/>
</dbReference>
<evidence type="ECO:0000256" key="6">
    <source>
        <dbReference type="ARBA" id="ARBA00023211"/>
    </source>
</evidence>
<dbReference type="SFLD" id="SFLDS00001">
    <property type="entry name" value="Enolase"/>
    <property type="match status" value="1"/>
</dbReference>
<dbReference type="EMBL" id="JBBNAG010000009">
    <property type="protein sequence ID" value="KAK9105308.1"/>
    <property type="molecule type" value="Genomic_DNA"/>
</dbReference>
<dbReference type="SMART" id="SM00922">
    <property type="entry name" value="MR_MLE"/>
    <property type="match status" value="1"/>
</dbReference>
<dbReference type="InterPro" id="IPR018110">
    <property type="entry name" value="Mandel_Rmase/mucon_lact_enz_CS"/>
</dbReference>
<keyword evidence="10" id="KW-1185">Reference proteome</keyword>
<dbReference type="Pfam" id="PF12697">
    <property type="entry name" value="Abhydrolase_6"/>
    <property type="match status" value="1"/>
</dbReference>
<dbReference type="InterPro" id="IPR013342">
    <property type="entry name" value="Mandelate_racemase_C"/>
</dbReference>
<evidence type="ECO:0000259" key="8">
    <source>
        <dbReference type="SMART" id="SM00922"/>
    </source>
</evidence>
<dbReference type="GO" id="GO:0009234">
    <property type="term" value="P:menaquinone biosynthetic process"/>
    <property type="evidence" value="ECO:0007669"/>
    <property type="project" value="UniProtKB-KW"/>
</dbReference>
<keyword evidence="6" id="KW-0464">Manganese</keyword>
<dbReference type="HAMAP" id="MF_01659">
    <property type="entry name" value="MenD"/>
    <property type="match status" value="1"/>
</dbReference>
<protein>
    <recommendedName>
        <fullName evidence="8">Mandelate racemase/muconate lactonizing enzyme C-terminal domain-containing protein</fullName>
    </recommendedName>
</protein>
<keyword evidence="2" id="KW-0808">Transferase</keyword>
<dbReference type="GO" id="GO:0070205">
    <property type="term" value="F:2-succinyl-6-hydroxy-2,4-cyclohexadiene-1-carboxylate synthase activity"/>
    <property type="evidence" value="ECO:0007669"/>
    <property type="project" value="InterPro"/>
</dbReference>
<evidence type="ECO:0000313" key="10">
    <source>
        <dbReference type="Proteomes" id="UP001419268"/>
    </source>
</evidence>
<keyword evidence="7" id="KW-0456">Lyase</keyword>
<dbReference type="SFLD" id="SFLDF00009">
    <property type="entry name" value="o-succinylbenzoate_synthase"/>
    <property type="match status" value="1"/>
</dbReference>
<dbReference type="InterPro" id="IPR029061">
    <property type="entry name" value="THDP-binding"/>
</dbReference>
<dbReference type="PANTHER" id="PTHR42916:SF1">
    <property type="entry name" value="PROTEIN PHYLLO, CHLOROPLASTIC"/>
    <property type="match status" value="1"/>
</dbReference>
<dbReference type="InterPro" id="IPR029065">
    <property type="entry name" value="Enolase_C-like"/>
</dbReference>
<dbReference type="InterPro" id="IPR022485">
    <property type="entry name" value="SHCHC_synthase_MenH"/>
</dbReference>
<dbReference type="GO" id="GO:0046872">
    <property type="term" value="F:metal ion binding"/>
    <property type="evidence" value="ECO:0007669"/>
    <property type="project" value="UniProtKB-KW"/>
</dbReference>
<dbReference type="PANTHER" id="PTHR42916">
    <property type="entry name" value="2-SUCCINYL-5-ENOLPYRUVYL-6-HYDROXY-3-CYCLOHEXENE-1-CARBOXYLATE SYNTHASE"/>
    <property type="match status" value="1"/>
</dbReference>
<evidence type="ECO:0000256" key="2">
    <source>
        <dbReference type="ARBA" id="ARBA00022679"/>
    </source>
</evidence>
<dbReference type="SUPFAM" id="SSF53474">
    <property type="entry name" value="alpha/beta-Hydrolases"/>
    <property type="match status" value="1"/>
</dbReference>
<dbReference type="Gene3D" id="3.40.50.1820">
    <property type="entry name" value="alpha/beta hydrolase"/>
    <property type="match status" value="1"/>
</dbReference>
<keyword evidence="4" id="KW-0460">Magnesium</keyword>
<dbReference type="CDD" id="cd07037">
    <property type="entry name" value="TPP_PYR_MenD"/>
    <property type="match status" value="1"/>
</dbReference>
<dbReference type="SUPFAM" id="SSF51604">
    <property type="entry name" value="Enolase C-terminal domain-like"/>
    <property type="match status" value="1"/>
</dbReference>
<evidence type="ECO:0000256" key="4">
    <source>
        <dbReference type="ARBA" id="ARBA00022842"/>
    </source>
</evidence>
<keyword evidence="1" id="KW-0474">Menaquinone biosynthesis</keyword>
<dbReference type="Pfam" id="PF13378">
    <property type="entry name" value="MR_MLE_C"/>
    <property type="match status" value="1"/>
</dbReference>
<evidence type="ECO:0000256" key="1">
    <source>
        <dbReference type="ARBA" id="ARBA00022428"/>
    </source>
</evidence>
<dbReference type="InterPro" id="IPR012001">
    <property type="entry name" value="Thiamin_PyroP_enz_TPP-bd_dom"/>
</dbReference>
<dbReference type="InterPro" id="IPR036849">
    <property type="entry name" value="Enolase-like_C_sf"/>
</dbReference>
<dbReference type="InterPro" id="IPR000073">
    <property type="entry name" value="AB_hydrolase_1"/>
</dbReference>
<dbReference type="GO" id="GO:0009063">
    <property type="term" value="P:amino acid catabolic process"/>
    <property type="evidence" value="ECO:0007669"/>
    <property type="project" value="InterPro"/>
</dbReference>
<evidence type="ECO:0000256" key="3">
    <source>
        <dbReference type="ARBA" id="ARBA00022723"/>
    </source>
</evidence>
<dbReference type="InterPro" id="IPR029035">
    <property type="entry name" value="DHS-like_NAD/FAD-binding_dom"/>
</dbReference>
<dbReference type="InterPro" id="IPR004433">
    <property type="entry name" value="MenaQ_synth_MenD"/>
</dbReference>
<keyword evidence="5" id="KW-0786">Thiamine pyrophosphate</keyword>
<dbReference type="CDD" id="cd02009">
    <property type="entry name" value="TPP_SHCHC_synthase"/>
    <property type="match status" value="1"/>
</dbReference>
<dbReference type="SFLD" id="SFLDG00180">
    <property type="entry name" value="muconate_cycloisomerase"/>
    <property type="match status" value="1"/>
</dbReference>
<dbReference type="GO" id="GO:0030976">
    <property type="term" value="F:thiamine pyrophosphate binding"/>
    <property type="evidence" value="ECO:0007669"/>
    <property type="project" value="InterPro"/>
</dbReference>
<dbReference type="SUPFAM" id="SSF52467">
    <property type="entry name" value="DHS-like NAD/FAD-binding domain"/>
    <property type="match status" value="1"/>
</dbReference>
<dbReference type="InterPro" id="IPR029017">
    <property type="entry name" value="Enolase-like_N"/>
</dbReference>
<dbReference type="Gene3D" id="3.20.20.120">
    <property type="entry name" value="Enolase-like C-terminal domain"/>
    <property type="match status" value="1"/>
</dbReference>
<evidence type="ECO:0000256" key="7">
    <source>
        <dbReference type="ARBA" id="ARBA00023239"/>
    </source>
</evidence>
<comment type="caution">
    <text evidence="9">The sequence shown here is derived from an EMBL/GenBank/DDBJ whole genome shotgun (WGS) entry which is preliminary data.</text>
</comment>
<dbReference type="SUPFAM" id="SSF52518">
    <property type="entry name" value="Thiamin diphosphate-binding fold (THDP-binding)"/>
    <property type="match status" value="2"/>
</dbReference>
<dbReference type="InterPro" id="IPR029058">
    <property type="entry name" value="AB_hydrolase_fold"/>
</dbReference>
<dbReference type="Gene3D" id="3.40.50.1220">
    <property type="entry name" value="TPP-binding domain"/>
    <property type="match status" value="1"/>
</dbReference>
<dbReference type="SUPFAM" id="SSF54826">
    <property type="entry name" value="Enolase N-terminal domain-like"/>
    <property type="match status" value="1"/>
</dbReference>
<evidence type="ECO:0000256" key="5">
    <source>
        <dbReference type="ARBA" id="ARBA00023052"/>
    </source>
</evidence>
<dbReference type="Gene3D" id="3.30.390.10">
    <property type="entry name" value="Enolase-like, N-terminal domain"/>
    <property type="match status" value="1"/>
</dbReference>
<proteinExistence type="inferred from homology"/>
<dbReference type="HAMAP" id="MF_01660">
    <property type="entry name" value="MenH"/>
    <property type="match status" value="1"/>
</dbReference>
<reference evidence="9 10" key="1">
    <citation type="submission" date="2024-01" db="EMBL/GenBank/DDBJ databases">
        <title>Genome assemblies of Stephania.</title>
        <authorList>
            <person name="Yang L."/>
        </authorList>
    </citation>
    <scope>NUCLEOTIDE SEQUENCE [LARGE SCALE GENOMIC DNA]</scope>
    <source>
        <strain evidence="9">JXDWG</strain>
        <tissue evidence="9">Leaf</tissue>
    </source>
</reference>
<dbReference type="Gene3D" id="3.40.50.970">
    <property type="match status" value="2"/>
</dbReference>
<dbReference type="Pfam" id="PF16582">
    <property type="entry name" value="TPP_enzyme_M_2"/>
    <property type="match status" value="1"/>
</dbReference>
<feature type="domain" description="Mandelate racemase/muconate lactonizing enzyme C-terminal" evidence="8">
    <location>
        <begin position="1485"/>
        <end position="1581"/>
    </location>
</feature>
<dbReference type="Pfam" id="PF02775">
    <property type="entry name" value="TPP_enzyme_C"/>
    <property type="match status" value="1"/>
</dbReference>
<name>A0AAP0FDR9_9MAGN</name>
<evidence type="ECO:0000313" key="9">
    <source>
        <dbReference type="EMBL" id="KAK9105308.1"/>
    </source>
</evidence>
<gene>
    <name evidence="9" type="ORF">Scep_022152</name>
</gene>
<dbReference type="InterPro" id="IPR011766">
    <property type="entry name" value="TPP_enzyme_TPP-bd"/>
</dbReference>
<sequence>MEKMISSNAIHSLFTPRSRLPLSLNRRTHSTITPSCYSPLAFLSIRRTRTALSHLRGSPSSTVVRGIMLGNEEAESEELDDLPVDLCYTRTLPPALTLERGMVGIREEVERLKANPPCSSSGIVRIQVFVPPSAKALRLLCGQPQLSGVFPQFYLSKQNLDETTVDLHSLSGTLGLSGFGAAVYFRGSSRDSREWRSIKRYLSVESPLIRVYGFLDADFDSKSSSFKRQIDSFYFLIPQIELDEYDGTCLLAATVAWNFCSHIPFEEAVCSFESSFDKVLCRFSFLEDYSDMSINISAMKSLLVEMDMKMVRLCNWRFGRLYGAARSSHSMMPMQITRSVWKDEGGMHKTRGNGRGSMFLQSYIIEVKEKKESYKLNQELPHWLPMDRSSTSLLENHLVLKDELISMFHQGEITSLEESIQIGYGRRRISTVAQKGRWFPTIHHLNGEHCNDEWKEANSDKACAFFERNGMIAVPRGRHLYRGGDVVGVAFVDDIGLVDDEEETVVPFAANELPVMRLLDWAAFVSLVRPTLDEEEAGPNLGRRPNYLGLDPFCPVEDMKLELRLIQPHDEVLVVTEGHLDLANLRITSLLVDANSFMATHTKAADDSQLDLASTFNQFFFLHSPDLGISSDTVFRATQCKGNFLSILFVGAFSVLSLHFYFPGQFDEHKQAHLPVKSSANINAVWAALVIEECSRLGLRYICIAPGSRSSPLAIAAAVHPLTICVSCFDERSLAFHAVGFARGAQRPAVVITSSGTAVSNLLPAVVEASQDFVPLVLLTADRPPELQDAGSNQSINQVNHFGSFVRFFYNLPAPADDIPARMVLTTIDSAVHHATRAPIGPVHINCPFREPLEDAPIEWKLSCLKGLDLWFASSKPYTKYIRIQQSLAYDRFHGQINDVVELIRSAKKGILLIGSLHSEDEIWAAFLLIKHLSWPTATDILSGLRLRRAFGSLHEIANKFVFLDHLDHVLLSNSAKEVIKADVIVQIGSRMTSKRISQMLVECIPHSYIMVDKHPHRHDPSHIITHRVQSTITEFVGALMNVEFPKTSSKWSCFLQALSMMVAEEISLQIHANPSLTEPHVAQVISEALPINAALFFGNSMVIRDADMYGCGWVRPTMKCHITMPSYNLEFLGTHATGNRGASGIDGLLSTAVGFAVGSNKKVFCVIGDISLLHDTNGLALMKLRKWRKPMTIIVINNHGGAIFSLLPIAERTQPSILSQYFYTSHNVSIGSLCNAHGMNHVMVRTKAEFQNALLVSQQLHTDFIIEVESCIEDNAAFHSILRKSTCQAVDHAVSVLSRLSIPDDTSNSFLLCKIHRLEYSKYRIQLSAAPTSVSGNKNGSRFYREGFILTLVLEDGSTGVGEVAPLDLNKENLLDVEEQLRLLQHVMQGAEMSSLLPLLNGAFSSWFWSCLGIPPHSMFPSVRCGIEMAILNAVAARQGSSLSNLLVHHPCSTHISQFLEAEERCRSSSSVLICALLDSDGSPKEVADLAVKLVKEGFTAIKLKVGRRVNPSEDAAVVQEIRKSIGHEARLRVDANRNWTYKQALEFGSGVKLCDLQYIEEPVQLEDDIIRFCNETGLPVALDETLNHIHGNPLNILKMFTHTGIVALVVKPSVVGGFENAAIIAKWAQIQEKMVVISAAFESSLSLAVYVQFSHYLQQQGIEISRVMNKEPKPPVAHGLGTYKWLGEDVTTESLRISHHPSSDAIEASVENADMLLKGFNVNPSAIQRTYGGEDARKYQLNVCFRGFSYTTLVQEHGPDTHKNVLVFLHGFLGTSDDWLPVMKAISTSVRCISIDLPGHGSSCIQQINNNDGAKGEPSVSIEVVADLVGELIRKITPANVVLLGYSMGARIALYMAMRCTKNIDGAVIISGSPGLKDMAARKRRVVQDVGRADFLKTHGLQIFLDSWYSIEFWKSLRAHPHFQKIILSRSRHNDVYDLANVLSGLSIGRQPPLWEDLKKCNTPLLFVCGEMDGKFMEITRQMFFEVSHGSVNMDDNCDKIFEMAKVPACGHAVHLENPLHLVKVVRKFLTKLSERKAMKAVSSSVSL</sequence>
<dbReference type="GO" id="GO:0070204">
    <property type="term" value="F:2-succinyl-5-enolpyruvyl-6-hydroxy-3-cyclohexene-1-carboxylic-acid synthase activity"/>
    <property type="evidence" value="ECO:0007669"/>
    <property type="project" value="InterPro"/>
</dbReference>
<organism evidence="9 10">
    <name type="scientific">Stephania cephalantha</name>
    <dbReference type="NCBI Taxonomy" id="152367"/>
    <lineage>
        <taxon>Eukaryota</taxon>
        <taxon>Viridiplantae</taxon>
        <taxon>Streptophyta</taxon>
        <taxon>Embryophyta</taxon>
        <taxon>Tracheophyta</taxon>
        <taxon>Spermatophyta</taxon>
        <taxon>Magnoliopsida</taxon>
        <taxon>Ranunculales</taxon>
        <taxon>Menispermaceae</taxon>
        <taxon>Menispermoideae</taxon>
        <taxon>Cissampelideae</taxon>
        <taxon>Stephania</taxon>
    </lineage>
</organism>
<accession>A0AAP0FDR9</accession>
<keyword evidence="3" id="KW-0479">Metal-binding</keyword>
<dbReference type="PROSITE" id="PS00909">
    <property type="entry name" value="MR_MLE_2"/>
    <property type="match status" value="1"/>
</dbReference>
<dbReference type="Proteomes" id="UP001419268">
    <property type="component" value="Unassembled WGS sequence"/>
</dbReference>